<feature type="transmembrane region" description="Helical" evidence="1">
    <location>
        <begin position="668"/>
        <end position="690"/>
    </location>
</feature>
<proteinExistence type="predicted"/>
<dbReference type="SUPFAM" id="SSF52317">
    <property type="entry name" value="Class I glutamine amidotransferase-like"/>
    <property type="match status" value="1"/>
</dbReference>
<keyword evidence="1" id="KW-0472">Membrane</keyword>
<dbReference type="PANTHER" id="PTHR37947:SF1">
    <property type="entry name" value="BLL2462 PROTEIN"/>
    <property type="match status" value="1"/>
</dbReference>
<comment type="caution">
    <text evidence="2">The sequence shown here is derived from an EMBL/GenBank/DDBJ whole genome shotgun (WGS) entry which is preliminary data.</text>
</comment>
<dbReference type="Gene3D" id="3.40.50.880">
    <property type="match status" value="1"/>
</dbReference>
<sequence length="695" mass="74561">MRQAIAGLDFAPILPLWLLAALAVLALLVLAVALLRRARGAWWRGLSFAVLILALANPRLVEETRETRPDIALLMQDRSDSARLGARAAQLDAARRAIEQAASRFPDLELRSVELPEGGQQGTRLFSAIDRALADIPRARLAGVIALTDGQAHDVPAQPSFDAPLHLVLPGRAGETDRRIRVIEAPGYGIVGRSVELRLAVEDLGATQPGGAVRLTIRRDGAAPRVESVPVGSEHRITLPVERGGPSVVELTAEERPGEVSTLNNRAVVTVNGVRDRLRVLLVSGEPHSGERTWRRLLKADPNVDLVHFTILRPPEKDDLTPLNELALIAFPVRELFQVKLREFDLIVFDRFSNRGILPPLYLRNIADYVREGGALLLSVGPEFTGPTSLASTPLGQILPARPTEGPQALAEGAFRPLVTEAGERHPVTEGLSGANAGTATPASWGRWYRHLRTEPQSGTTVMGSPDGTPLLQLDRVGEGRVALLLSDQIWLWSRGHDGGGPQAELLRRAAHWLMKEPELEEEDLTARIEAGQLRITRRSVEAGPQPGITITAPDGTVSRAEALATGGGRASLSVPADQPGVWQVSDGRRSAFAAAAAANPPEMADLRAEASRSAAVTSAMGGSAHWLGTAAQPVVPDLRRVASGRDAAGSGWIGLRRNEDHLVTGVAALPLLPPWLALPLVLGLALIAWRREGR</sequence>
<evidence type="ECO:0000313" key="3">
    <source>
        <dbReference type="Proteomes" id="UP001595593"/>
    </source>
</evidence>
<name>A0ABV7FTI2_9PROT</name>
<dbReference type="Proteomes" id="UP001595593">
    <property type="component" value="Unassembled WGS sequence"/>
</dbReference>
<keyword evidence="1" id="KW-1133">Transmembrane helix</keyword>
<evidence type="ECO:0008006" key="4">
    <source>
        <dbReference type="Google" id="ProtNLM"/>
    </source>
</evidence>
<reference evidence="3" key="1">
    <citation type="journal article" date="2019" name="Int. J. Syst. Evol. Microbiol.">
        <title>The Global Catalogue of Microorganisms (GCM) 10K type strain sequencing project: providing services to taxonomists for standard genome sequencing and annotation.</title>
        <authorList>
            <consortium name="The Broad Institute Genomics Platform"/>
            <consortium name="The Broad Institute Genome Sequencing Center for Infectious Disease"/>
            <person name="Wu L."/>
            <person name="Ma J."/>
        </authorList>
    </citation>
    <scope>NUCLEOTIDE SEQUENCE [LARGE SCALE GENOMIC DNA]</scope>
    <source>
        <strain evidence="3">KCTC 52094</strain>
    </source>
</reference>
<gene>
    <name evidence="2" type="ORF">ACFOD4_01055</name>
</gene>
<dbReference type="EMBL" id="JBHRTN010000003">
    <property type="protein sequence ID" value="MFC3123633.1"/>
    <property type="molecule type" value="Genomic_DNA"/>
</dbReference>
<feature type="transmembrane region" description="Helical" evidence="1">
    <location>
        <begin position="16"/>
        <end position="35"/>
    </location>
</feature>
<keyword evidence="3" id="KW-1185">Reference proteome</keyword>
<dbReference type="InterPro" id="IPR029062">
    <property type="entry name" value="Class_I_gatase-like"/>
</dbReference>
<evidence type="ECO:0000256" key="1">
    <source>
        <dbReference type="SAM" id="Phobius"/>
    </source>
</evidence>
<keyword evidence="1" id="KW-0812">Transmembrane</keyword>
<dbReference type="PANTHER" id="PTHR37947">
    <property type="entry name" value="BLL2462 PROTEIN"/>
    <property type="match status" value="1"/>
</dbReference>
<evidence type="ECO:0000313" key="2">
    <source>
        <dbReference type="EMBL" id="MFC3123633.1"/>
    </source>
</evidence>
<dbReference type="RefSeq" id="WP_379592703.1">
    <property type="nucleotide sequence ID" value="NZ_JBHRTN010000003.1"/>
</dbReference>
<protein>
    <recommendedName>
        <fullName evidence="4">Glutamine amidotransferase domain-containing protein</fullName>
    </recommendedName>
</protein>
<accession>A0ABV7FTI2</accession>
<organism evidence="2 3">
    <name type="scientific">Teichococcus globiformis</name>
    <dbReference type="NCBI Taxonomy" id="2307229"/>
    <lineage>
        <taxon>Bacteria</taxon>
        <taxon>Pseudomonadati</taxon>
        <taxon>Pseudomonadota</taxon>
        <taxon>Alphaproteobacteria</taxon>
        <taxon>Acetobacterales</taxon>
        <taxon>Roseomonadaceae</taxon>
        <taxon>Roseomonas</taxon>
    </lineage>
</organism>